<dbReference type="Proteomes" id="UP000317881">
    <property type="component" value="Unassembled WGS sequence"/>
</dbReference>
<gene>
    <name evidence="2" type="ORF">SSP24_24700</name>
</gene>
<dbReference type="EMBL" id="BJND01000017">
    <property type="protein sequence ID" value="GEC04815.1"/>
    <property type="molecule type" value="Genomic_DNA"/>
</dbReference>
<name>A0A4Y3VF02_9ACTN</name>
<proteinExistence type="predicted"/>
<keyword evidence="3" id="KW-1185">Reference proteome</keyword>
<evidence type="ECO:0000256" key="1">
    <source>
        <dbReference type="SAM" id="MobiDB-lite"/>
    </source>
</evidence>
<evidence type="ECO:0000313" key="2">
    <source>
        <dbReference type="EMBL" id="GEC04815.1"/>
    </source>
</evidence>
<sequence>MAAVGAAALLVGCGGESEGAKARPTTTTTPSATTTAAGSHPSADGTATSRMATREDLTAGAKAGGFGRPRFSELGEDPFSACGMHALLPTPTAPDCTACSLSA</sequence>
<reference evidence="2 3" key="1">
    <citation type="submission" date="2019-06" db="EMBL/GenBank/DDBJ databases">
        <title>Whole genome shotgun sequence of Streptomyces spinoverrucosus NBRC 14228.</title>
        <authorList>
            <person name="Hosoyama A."/>
            <person name="Uohara A."/>
            <person name="Ohji S."/>
            <person name="Ichikawa N."/>
        </authorList>
    </citation>
    <scope>NUCLEOTIDE SEQUENCE [LARGE SCALE GENOMIC DNA]</scope>
    <source>
        <strain evidence="2 3">NBRC 14228</strain>
    </source>
</reference>
<dbReference type="AlphaFoldDB" id="A0A4Y3VF02"/>
<protein>
    <submittedName>
        <fullName evidence="2">Uncharacterized protein</fullName>
    </submittedName>
</protein>
<feature type="region of interest" description="Disordered" evidence="1">
    <location>
        <begin position="15"/>
        <end position="50"/>
    </location>
</feature>
<organism evidence="2 3">
    <name type="scientific">Streptomyces spinoverrucosus</name>
    <dbReference type="NCBI Taxonomy" id="284043"/>
    <lineage>
        <taxon>Bacteria</taxon>
        <taxon>Bacillati</taxon>
        <taxon>Actinomycetota</taxon>
        <taxon>Actinomycetes</taxon>
        <taxon>Kitasatosporales</taxon>
        <taxon>Streptomycetaceae</taxon>
        <taxon>Streptomyces</taxon>
    </lineage>
</organism>
<comment type="caution">
    <text evidence="2">The sequence shown here is derived from an EMBL/GenBank/DDBJ whole genome shotgun (WGS) entry which is preliminary data.</text>
</comment>
<evidence type="ECO:0000313" key="3">
    <source>
        <dbReference type="Proteomes" id="UP000317881"/>
    </source>
</evidence>
<feature type="compositionally biased region" description="Low complexity" evidence="1">
    <location>
        <begin position="22"/>
        <end position="43"/>
    </location>
</feature>
<accession>A0A4Y3VF02</accession>